<dbReference type="CDD" id="cd00093">
    <property type="entry name" value="HTH_XRE"/>
    <property type="match status" value="1"/>
</dbReference>
<name>A0A8S5SIG9_9CAUD</name>
<accession>A0A8S5SIG9</accession>
<dbReference type="Gene3D" id="1.10.260.40">
    <property type="entry name" value="lambda repressor-like DNA-binding domains"/>
    <property type="match status" value="1"/>
</dbReference>
<evidence type="ECO:0000313" key="2">
    <source>
        <dbReference type="EMBL" id="DAF50447.1"/>
    </source>
</evidence>
<dbReference type="SMART" id="SM00530">
    <property type="entry name" value="HTH_XRE"/>
    <property type="match status" value="1"/>
</dbReference>
<proteinExistence type="predicted"/>
<reference evidence="2" key="1">
    <citation type="journal article" date="2021" name="Proc. Natl. Acad. Sci. U.S.A.">
        <title>A Catalog of Tens of Thousands of Viruses from Human Metagenomes Reveals Hidden Associations with Chronic Diseases.</title>
        <authorList>
            <person name="Tisza M.J."/>
            <person name="Buck C.B."/>
        </authorList>
    </citation>
    <scope>NUCLEOTIDE SEQUENCE</scope>
    <source>
        <strain evidence="2">CtuIn11</strain>
    </source>
</reference>
<feature type="domain" description="HTH cro/C1-type" evidence="1">
    <location>
        <begin position="7"/>
        <end position="61"/>
    </location>
</feature>
<dbReference type="EMBL" id="BK032596">
    <property type="protein sequence ID" value="DAF50447.1"/>
    <property type="molecule type" value="Genomic_DNA"/>
</dbReference>
<dbReference type="GO" id="GO:0003677">
    <property type="term" value="F:DNA binding"/>
    <property type="evidence" value="ECO:0007669"/>
    <property type="project" value="InterPro"/>
</dbReference>
<protein>
    <submittedName>
        <fullName evidence="2">Helix-turn-helix domain protein</fullName>
    </submittedName>
</protein>
<sequence length="127" mass="14739">MGIGERIKAVRKHFKLTQAEFGERIGVKGNTIANYELGRNAPVDAIFSLLCREYGVNEIWLRTGEGDMFQAMTENEELAAYLGDVMHDEPESFRRRLTLEMKNWTPEVWQMLEEICRRLATEKPDTE</sequence>
<dbReference type="InterPro" id="IPR001387">
    <property type="entry name" value="Cro/C1-type_HTH"/>
</dbReference>
<dbReference type="PROSITE" id="PS50943">
    <property type="entry name" value="HTH_CROC1"/>
    <property type="match status" value="1"/>
</dbReference>
<organism evidence="2">
    <name type="scientific">Myoviridae sp. ctuIn11</name>
    <dbReference type="NCBI Taxonomy" id="2827715"/>
    <lineage>
        <taxon>Viruses</taxon>
        <taxon>Duplodnaviria</taxon>
        <taxon>Heunggongvirae</taxon>
        <taxon>Uroviricota</taxon>
        <taxon>Caudoviricetes</taxon>
    </lineage>
</organism>
<dbReference type="Pfam" id="PF12844">
    <property type="entry name" value="HTH_19"/>
    <property type="match status" value="1"/>
</dbReference>
<evidence type="ECO:0000259" key="1">
    <source>
        <dbReference type="PROSITE" id="PS50943"/>
    </source>
</evidence>
<dbReference type="SUPFAM" id="SSF47413">
    <property type="entry name" value="lambda repressor-like DNA-binding domains"/>
    <property type="match status" value="1"/>
</dbReference>
<dbReference type="InterPro" id="IPR010982">
    <property type="entry name" value="Lambda_DNA-bd_dom_sf"/>
</dbReference>